<dbReference type="PANTHER" id="PTHR43318:SF2">
    <property type="entry name" value="UDP-N-ACETYLGLUCOSAMINE 4,6-DEHYDRATASE (INVERTING)"/>
    <property type="match status" value="1"/>
</dbReference>
<comment type="caution">
    <text evidence="3">The sequence shown here is derived from an EMBL/GenBank/DDBJ whole genome shotgun (WGS) entry which is preliminary data.</text>
</comment>
<dbReference type="InterPro" id="IPR036291">
    <property type="entry name" value="NAD(P)-bd_dom_sf"/>
</dbReference>
<comment type="similarity">
    <text evidence="1">Belongs to the polysaccharide synthase family.</text>
</comment>
<dbReference type="Pfam" id="PF02719">
    <property type="entry name" value="Polysacc_synt_2"/>
    <property type="match status" value="1"/>
</dbReference>
<evidence type="ECO:0000256" key="1">
    <source>
        <dbReference type="ARBA" id="ARBA00007430"/>
    </source>
</evidence>
<feature type="non-terminal residue" evidence="3">
    <location>
        <position position="282"/>
    </location>
</feature>
<name>X1AWH1_9ZZZZ</name>
<dbReference type="InterPro" id="IPR003869">
    <property type="entry name" value="Polysac_CapD-like"/>
</dbReference>
<dbReference type="PANTHER" id="PTHR43318">
    <property type="entry name" value="UDP-N-ACETYLGLUCOSAMINE 4,6-DEHYDRATASE"/>
    <property type="match status" value="1"/>
</dbReference>
<protein>
    <recommendedName>
        <fullName evidence="2">Polysaccharide biosynthesis protein CapD-like domain-containing protein</fullName>
    </recommendedName>
</protein>
<gene>
    <name evidence="3" type="ORF">S01H4_25361</name>
</gene>
<dbReference type="SUPFAM" id="SSF51735">
    <property type="entry name" value="NAD(P)-binding Rossmann-fold domains"/>
    <property type="match status" value="1"/>
</dbReference>
<organism evidence="3">
    <name type="scientific">marine sediment metagenome</name>
    <dbReference type="NCBI Taxonomy" id="412755"/>
    <lineage>
        <taxon>unclassified sequences</taxon>
        <taxon>metagenomes</taxon>
        <taxon>ecological metagenomes</taxon>
    </lineage>
</organism>
<reference evidence="3" key="1">
    <citation type="journal article" date="2014" name="Front. Microbiol.">
        <title>High frequency of phylogenetically diverse reductive dehalogenase-homologous genes in deep subseafloor sedimentary metagenomes.</title>
        <authorList>
            <person name="Kawai M."/>
            <person name="Futagami T."/>
            <person name="Toyoda A."/>
            <person name="Takaki Y."/>
            <person name="Nishi S."/>
            <person name="Hori S."/>
            <person name="Arai W."/>
            <person name="Tsubouchi T."/>
            <person name="Morono Y."/>
            <person name="Uchiyama I."/>
            <person name="Ito T."/>
            <person name="Fujiyama A."/>
            <person name="Inagaki F."/>
            <person name="Takami H."/>
        </authorList>
    </citation>
    <scope>NUCLEOTIDE SEQUENCE</scope>
    <source>
        <strain evidence="3">Expedition CK06-06</strain>
    </source>
</reference>
<evidence type="ECO:0000259" key="2">
    <source>
        <dbReference type="Pfam" id="PF02719"/>
    </source>
</evidence>
<feature type="non-terminal residue" evidence="3">
    <location>
        <position position="1"/>
    </location>
</feature>
<dbReference type="InterPro" id="IPR051203">
    <property type="entry name" value="Polysaccharide_Synthase-Rel"/>
</dbReference>
<dbReference type="Gene3D" id="3.40.50.720">
    <property type="entry name" value="NAD(P)-binding Rossmann-like Domain"/>
    <property type="match status" value="1"/>
</dbReference>
<feature type="domain" description="Polysaccharide biosynthesis protein CapD-like" evidence="2">
    <location>
        <begin position="9"/>
        <end position="239"/>
    </location>
</feature>
<dbReference type="EMBL" id="BART01012057">
    <property type="protein sequence ID" value="GAG76528.1"/>
    <property type="molecule type" value="Genomic_DNA"/>
</dbReference>
<sequence>QVALKRHFDNPRLKIIIGDIRDYGKVDFACRNVDIVFHLSALKHVPIAEEFPYECIKTNINGTRNLVRASIANNVDKVIDVSSDKACLPINLYGMTKAVGEKLILNGSRLGSKTKFMVIRGGNALGSAGSVVPFWISQIKRFNKISITDKEMTRYFLTLPEAVKLLFIATKSDINGGLFVMKMPSCKMIDLAEVIIEHYGDKNTQIEVIGIRPGEKIDEVLVSKHETPNAYEYGKQYYIITTNPNDKLKHQKTLNKTLEEYNSYQHLSALKHVPIAEEFPYE</sequence>
<proteinExistence type="inferred from homology"/>
<dbReference type="AlphaFoldDB" id="X1AWH1"/>
<accession>X1AWH1</accession>
<evidence type="ECO:0000313" key="3">
    <source>
        <dbReference type="EMBL" id="GAG76528.1"/>
    </source>
</evidence>